<dbReference type="EMBL" id="LN609529">
    <property type="protein sequence ID" value="CEF65599.1"/>
    <property type="molecule type" value="Genomic_DNA"/>
</dbReference>
<sequence>MDTCKSNQSNNKLLIFDKILKKFTLFLKRLPWKIIIEFAIPIIVIFSLSFCTNIFIPSLRIFQALSVRDSIQLLKYSVQPNDTCFINYNGFTKLKINNYSIIDYKKDVHVIILDGLQSNNKLLLKEYAKYGSVFSSYHTIGSSRNKRINNFLNGKLNNDCVEENDEFLLTNIFKKKGYQVKTFIDSNLTNGILCTNNNNYIDKIMNNFNKKPNYVSKDKPSFSLTILFESFVGSESIKMEKIIENILTYQGSSFNSSYIILISNNVMYYNPYLMISLPLEKKTNEYNSTLLYNNDKSLTSYDLYKTLVSNNDNNTSMNILTTLLPKRSCQEMKVPIENCRCQSNFFKLPKEMIKVKNVLNKHFVKDLKNYFESEKYSKKCIKKLNEMKDYIETYYAFITLKKGIHFKVVLKLNEKRMIMAFYNDNFSIASQGVINIGEDKNC</sequence>
<keyword evidence="3" id="KW-1185">Reference proteome</keyword>
<gene>
    <name evidence="2 4 5" type="ORF">SRAE_2000027600</name>
</gene>
<reference evidence="2 3" key="1">
    <citation type="submission" date="2014-09" db="EMBL/GenBank/DDBJ databases">
        <authorList>
            <person name="Martin A.A."/>
        </authorList>
    </citation>
    <scope>NUCLEOTIDE SEQUENCE</scope>
    <source>
        <strain evidence="3">ED321</strain>
        <strain evidence="2">ED321 Heterogonic</strain>
    </source>
</reference>
<dbReference type="RefSeq" id="XP_024504799.1">
    <property type="nucleotide sequence ID" value="XM_024651087.1"/>
</dbReference>
<dbReference type="Proteomes" id="UP000035682">
    <property type="component" value="Unplaced"/>
</dbReference>
<dbReference type="STRING" id="34506.A0A090MXK6"/>
<reference evidence="4" key="2">
    <citation type="submission" date="2020-12" db="UniProtKB">
        <authorList>
            <consortium name="WormBaseParasite"/>
        </authorList>
    </citation>
    <scope>IDENTIFICATION</scope>
</reference>
<evidence type="ECO:0000313" key="3">
    <source>
        <dbReference type="Proteomes" id="UP000035682"/>
    </source>
</evidence>
<keyword evidence="1" id="KW-0812">Transmembrane</keyword>
<protein>
    <submittedName>
        <fullName evidence="2 4">Uncharacterized protein</fullName>
    </submittedName>
</protein>
<dbReference type="GeneID" id="36377963"/>
<accession>A0A090MXK6</accession>
<evidence type="ECO:0000256" key="1">
    <source>
        <dbReference type="SAM" id="Phobius"/>
    </source>
</evidence>
<organism evidence="2">
    <name type="scientific">Strongyloides ratti</name>
    <name type="common">Parasitic roundworm</name>
    <dbReference type="NCBI Taxonomy" id="34506"/>
    <lineage>
        <taxon>Eukaryota</taxon>
        <taxon>Metazoa</taxon>
        <taxon>Ecdysozoa</taxon>
        <taxon>Nematoda</taxon>
        <taxon>Chromadorea</taxon>
        <taxon>Rhabditida</taxon>
        <taxon>Tylenchina</taxon>
        <taxon>Panagrolaimomorpha</taxon>
        <taxon>Strongyloidoidea</taxon>
        <taxon>Strongyloididae</taxon>
        <taxon>Strongyloides</taxon>
    </lineage>
</organism>
<dbReference type="WormBase" id="SRAE_2000027600">
    <property type="protein sequence ID" value="SRP07317"/>
    <property type="gene ID" value="WBGene00260469"/>
</dbReference>
<evidence type="ECO:0000313" key="2">
    <source>
        <dbReference type="EMBL" id="CEF65599.1"/>
    </source>
</evidence>
<keyword evidence="1" id="KW-0472">Membrane</keyword>
<proteinExistence type="predicted"/>
<evidence type="ECO:0000313" key="4">
    <source>
        <dbReference type="WBParaSite" id="SRAE_2000027600.1"/>
    </source>
</evidence>
<feature type="transmembrane region" description="Helical" evidence="1">
    <location>
        <begin position="34"/>
        <end position="56"/>
    </location>
</feature>
<dbReference type="WBParaSite" id="SRAE_2000027600.1">
    <property type="protein sequence ID" value="SRAE_2000027600.1"/>
    <property type="gene ID" value="WBGene00260469"/>
</dbReference>
<name>A0A090MXK6_STRRB</name>
<dbReference type="CTD" id="36377963"/>
<evidence type="ECO:0000313" key="5">
    <source>
        <dbReference type="WormBase" id="SRAE_2000027600"/>
    </source>
</evidence>
<keyword evidence="1" id="KW-1133">Transmembrane helix</keyword>
<dbReference type="AlphaFoldDB" id="A0A090MXK6"/>